<protein>
    <recommendedName>
        <fullName evidence="6">Lon protease homolog</fullName>
        <ecNumber evidence="6">3.4.21.-</ecNumber>
    </recommendedName>
</protein>
<dbReference type="GO" id="GO:0016887">
    <property type="term" value="F:ATP hydrolysis activity"/>
    <property type="evidence" value="ECO:0007669"/>
    <property type="project" value="InterPro"/>
</dbReference>
<accession>A0A8H7V1Q6</accession>
<dbReference type="InterPro" id="IPR054594">
    <property type="entry name" value="Lon_lid"/>
</dbReference>
<comment type="similarity">
    <text evidence="6 9">Belongs to the peptidase S16 family.</text>
</comment>
<evidence type="ECO:0000256" key="9">
    <source>
        <dbReference type="PROSITE-ProRule" id="PRU01122"/>
    </source>
</evidence>
<dbReference type="Pfam" id="PF05362">
    <property type="entry name" value="Lon_C"/>
    <property type="match status" value="1"/>
</dbReference>
<dbReference type="InterPro" id="IPR020568">
    <property type="entry name" value="Ribosomal_Su5_D2-typ_SF"/>
</dbReference>
<dbReference type="InterPro" id="IPR003959">
    <property type="entry name" value="ATPase_AAA_core"/>
</dbReference>
<keyword evidence="4 6" id="KW-0720">Serine protease</keyword>
<proteinExistence type="inferred from homology"/>
<dbReference type="InterPro" id="IPR003593">
    <property type="entry name" value="AAA+_ATPase"/>
</dbReference>
<dbReference type="SMART" id="SM00382">
    <property type="entry name" value="AAA"/>
    <property type="match status" value="1"/>
</dbReference>
<dbReference type="Gene3D" id="3.40.50.300">
    <property type="entry name" value="P-loop containing nucleotide triphosphate hydrolases"/>
    <property type="match status" value="1"/>
</dbReference>
<evidence type="ECO:0000256" key="6">
    <source>
        <dbReference type="PIRNR" id="PIRNR001174"/>
    </source>
</evidence>
<dbReference type="SUPFAM" id="SSF88697">
    <property type="entry name" value="PUA domain-like"/>
    <property type="match status" value="1"/>
</dbReference>
<feature type="domain" description="Lon N-terminal" evidence="11">
    <location>
        <begin position="9"/>
        <end position="208"/>
    </location>
</feature>
<dbReference type="SMART" id="SM00464">
    <property type="entry name" value="LON"/>
    <property type="match status" value="1"/>
</dbReference>
<evidence type="ECO:0000313" key="13">
    <source>
        <dbReference type="Proteomes" id="UP000603453"/>
    </source>
</evidence>
<dbReference type="InterPro" id="IPR027065">
    <property type="entry name" value="Lon_Prtase"/>
</dbReference>
<gene>
    <name evidence="12" type="ORF">INT47_003007</name>
</gene>
<feature type="active site" evidence="7 9">
    <location>
        <position position="747"/>
    </location>
</feature>
<dbReference type="GO" id="GO:0004252">
    <property type="term" value="F:serine-type endopeptidase activity"/>
    <property type="evidence" value="ECO:0007669"/>
    <property type="project" value="UniProtKB-UniRule"/>
</dbReference>
<dbReference type="InterPro" id="IPR027417">
    <property type="entry name" value="P-loop_NTPase"/>
</dbReference>
<dbReference type="GO" id="GO:0004176">
    <property type="term" value="F:ATP-dependent peptidase activity"/>
    <property type="evidence" value="ECO:0007669"/>
    <property type="project" value="UniProtKB-UniRule"/>
</dbReference>
<dbReference type="OrthoDB" id="2411602at2759"/>
<dbReference type="InterPro" id="IPR008269">
    <property type="entry name" value="Lon_proteolytic"/>
</dbReference>
<evidence type="ECO:0000259" key="11">
    <source>
        <dbReference type="PROSITE" id="PS51787"/>
    </source>
</evidence>
<sequence>MISTIPSSLPILPLSEYVLLPSIVTTFMVCQSEADFLLSSSSDYVICIPLANKQRETSRSTDLSQLFHYGCVAKVIECDRTLPDNCVIKVEGICRSRIRDISSENGGDQFQALLEHYPDDGDKGLQLEDQLGFQTLVNTFIEKMRCIGVSSSVLNGLSEVADRCHVSYVANLLLCITDSPLCDKLRVLELSDMKKRLEQVNHAVNRYLQMINVTSVSSFPNEMLFDDIRRKFYLLQEVNSISYSQQHQHLQQQFTSLAEDDEEITDLVRKLNQVKLPEYAVTAVRRDLNRLRKLPESSSDSAVLRIYIEYITDLPWQTAPPTELNISSAKNQLDADHFGIDHVKKRILEYLSVLKVKKDAKPPIICFVGPPGVGKTTLGISIATALQRKFHRMSLGGVRDEAEIRGHRRTYVGALPGLFIHGMRQCGVQNPVFLLDEIDKLVQGTSQGDPAAALLEVLDPAQNSTFTDHFMNMPYDLSQVLFIATANSMESIPGPLLDRMEVIHLDGYTFNEKLHIAQTHLVPKQIEAHGLSFLDLNIPDQVVMHVAEKYTRESGVRGLERLMASICRYKCREYTDLHESGKLELFERAVDINDIEHILGAEPFENDVVESEDIPGVITGLAYSGSGNGGIMFIEASKMPGDGNLYLTGSLGDVIQESAKLALSWVKSNAYALKLTSNSREKLNEHDDIHIHFPSGAISKNGPSAGVTLVCAIVSLYSGYHVPPTTAMTGEISLRGRVLPVGGIKEKVVSAHRAGIRKIIMPFRNRKDVEEDVPDKVKDDIQFVFAKTIWDVLEAALVINTSEKWTTRVYESRL</sequence>
<dbReference type="PIRSF" id="PIRSF001174">
    <property type="entry name" value="Lon_proteas"/>
    <property type="match status" value="1"/>
</dbReference>
<dbReference type="SUPFAM" id="SSF52540">
    <property type="entry name" value="P-loop containing nucleoside triphosphate hydrolases"/>
    <property type="match status" value="1"/>
</dbReference>
<comment type="caution">
    <text evidence="12">The sequence shown here is derived from an EMBL/GenBank/DDBJ whole genome shotgun (WGS) entry which is preliminary data.</text>
</comment>
<feature type="active site" evidence="7 9">
    <location>
        <position position="704"/>
    </location>
</feature>
<dbReference type="GO" id="GO:0005524">
    <property type="term" value="F:ATP binding"/>
    <property type="evidence" value="ECO:0007669"/>
    <property type="project" value="UniProtKB-KW"/>
</dbReference>
<keyword evidence="5 6" id="KW-0067">ATP-binding</keyword>
<evidence type="ECO:0000256" key="3">
    <source>
        <dbReference type="ARBA" id="ARBA00022801"/>
    </source>
</evidence>
<evidence type="ECO:0000256" key="1">
    <source>
        <dbReference type="ARBA" id="ARBA00022670"/>
    </source>
</evidence>
<dbReference type="InterPro" id="IPR015947">
    <property type="entry name" value="PUA-like_sf"/>
</dbReference>
<dbReference type="InterPro" id="IPR003111">
    <property type="entry name" value="Lon_prtase_N"/>
</dbReference>
<organism evidence="12 13">
    <name type="scientific">Mucor saturninus</name>
    <dbReference type="NCBI Taxonomy" id="64648"/>
    <lineage>
        <taxon>Eukaryota</taxon>
        <taxon>Fungi</taxon>
        <taxon>Fungi incertae sedis</taxon>
        <taxon>Mucoromycota</taxon>
        <taxon>Mucoromycotina</taxon>
        <taxon>Mucoromycetes</taxon>
        <taxon>Mucorales</taxon>
        <taxon>Mucorineae</taxon>
        <taxon>Mucoraceae</taxon>
        <taxon>Mucor</taxon>
    </lineage>
</organism>
<dbReference type="PROSITE" id="PS51787">
    <property type="entry name" value="LON_N"/>
    <property type="match status" value="1"/>
</dbReference>
<dbReference type="NCBIfam" id="TIGR00763">
    <property type="entry name" value="lon"/>
    <property type="match status" value="1"/>
</dbReference>
<dbReference type="EMBL" id="JAEPRD010000113">
    <property type="protein sequence ID" value="KAG2198294.1"/>
    <property type="molecule type" value="Genomic_DNA"/>
</dbReference>
<dbReference type="Proteomes" id="UP000603453">
    <property type="component" value="Unassembled WGS sequence"/>
</dbReference>
<dbReference type="InterPro" id="IPR046336">
    <property type="entry name" value="Lon_prtase_N_sf"/>
</dbReference>
<evidence type="ECO:0000259" key="10">
    <source>
        <dbReference type="PROSITE" id="PS51786"/>
    </source>
</evidence>
<dbReference type="AlphaFoldDB" id="A0A8H7V1Q6"/>
<dbReference type="Gene3D" id="1.20.5.5270">
    <property type="match status" value="1"/>
</dbReference>
<dbReference type="GO" id="GO:0006508">
    <property type="term" value="P:proteolysis"/>
    <property type="evidence" value="ECO:0007669"/>
    <property type="project" value="UniProtKB-KW"/>
</dbReference>
<dbReference type="InterPro" id="IPR004815">
    <property type="entry name" value="Lon_bac/euk-typ"/>
</dbReference>
<keyword evidence="2 6" id="KW-0547">Nucleotide-binding</keyword>
<dbReference type="SUPFAM" id="SSF54211">
    <property type="entry name" value="Ribosomal protein S5 domain 2-like"/>
    <property type="match status" value="1"/>
</dbReference>
<dbReference type="PRINTS" id="PR00830">
    <property type="entry name" value="ENDOLAPTASE"/>
</dbReference>
<evidence type="ECO:0000313" key="12">
    <source>
        <dbReference type="EMBL" id="KAG2198294.1"/>
    </source>
</evidence>
<dbReference type="Gene3D" id="2.30.130.40">
    <property type="entry name" value="LON domain-like"/>
    <property type="match status" value="1"/>
</dbReference>
<evidence type="ECO:0000256" key="7">
    <source>
        <dbReference type="PIRSR" id="PIRSR001174-1"/>
    </source>
</evidence>
<dbReference type="CDD" id="cd19500">
    <property type="entry name" value="RecA-like_Lon"/>
    <property type="match status" value="1"/>
</dbReference>
<dbReference type="Gene3D" id="1.10.8.60">
    <property type="match status" value="1"/>
</dbReference>
<dbReference type="PANTHER" id="PTHR10046">
    <property type="entry name" value="ATP DEPENDENT LON PROTEASE FAMILY MEMBER"/>
    <property type="match status" value="1"/>
</dbReference>
<dbReference type="InterPro" id="IPR014721">
    <property type="entry name" value="Ribsml_uS5_D2-typ_fold_subgr"/>
</dbReference>
<dbReference type="Pfam" id="PF00004">
    <property type="entry name" value="AAA"/>
    <property type="match status" value="1"/>
</dbReference>
<evidence type="ECO:0000256" key="2">
    <source>
        <dbReference type="ARBA" id="ARBA00022741"/>
    </source>
</evidence>
<evidence type="ECO:0000256" key="5">
    <source>
        <dbReference type="ARBA" id="ARBA00022840"/>
    </source>
</evidence>
<dbReference type="Pfam" id="PF02190">
    <property type="entry name" value="LON_substr_bdg"/>
    <property type="match status" value="1"/>
</dbReference>
<dbReference type="Pfam" id="PF22667">
    <property type="entry name" value="Lon_lid"/>
    <property type="match status" value="1"/>
</dbReference>
<keyword evidence="13" id="KW-1185">Reference proteome</keyword>
<dbReference type="Gene3D" id="3.30.230.10">
    <property type="match status" value="1"/>
</dbReference>
<name>A0A8H7V1Q6_9FUNG</name>
<keyword evidence="1 6" id="KW-0645">Protease</keyword>
<dbReference type="GO" id="GO:0030163">
    <property type="term" value="P:protein catabolic process"/>
    <property type="evidence" value="ECO:0007669"/>
    <property type="project" value="InterPro"/>
</dbReference>
<feature type="domain" description="Lon proteolytic" evidence="10">
    <location>
        <begin position="612"/>
        <end position="799"/>
    </location>
</feature>
<dbReference type="FunFam" id="3.30.230.10:FF:000019">
    <property type="entry name" value="Lon protease homolog 2, peroxisomal"/>
    <property type="match status" value="1"/>
</dbReference>
<dbReference type="EC" id="3.4.21.-" evidence="6"/>
<dbReference type="FunFam" id="3.40.50.300:FF:000382">
    <property type="entry name" value="Lon protease homolog 2, peroxisomal"/>
    <property type="match status" value="1"/>
</dbReference>
<keyword evidence="3 6" id="KW-0378">Hydrolase</keyword>
<evidence type="ECO:0000256" key="4">
    <source>
        <dbReference type="ARBA" id="ARBA00022825"/>
    </source>
</evidence>
<feature type="binding site" evidence="8">
    <location>
        <begin position="369"/>
        <end position="376"/>
    </location>
    <ligand>
        <name>ATP</name>
        <dbReference type="ChEBI" id="CHEBI:30616"/>
    </ligand>
</feature>
<reference evidence="12" key="1">
    <citation type="submission" date="2020-12" db="EMBL/GenBank/DDBJ databases">
        <title>Metabolic potential, ecology and presence of endohyphal bacteria is reflected in genomic diversity of Mucoromycotina.</title>
        <authorList>
            <person name="Muszewska A."/>
            <person name="Okrasinska A."/>
            <person name="Steczkiewicz K."/>
            <person name="Drgas O."/>
            <person name="Orlowska M."/>
            <person name="Perlinska-Lenart U."/>
            <person name="Aleksandrzak-Piekarczyk T."/>
            <person name="Szatraj K."/>
            <person name="Zielenkiewicz U."/>
            <person name="Pilsyk S."/>
            <person name="Malc E."/>
            <person name="Mieczkowski P."/>
            <person name="Kruszewska J.S."/>
            <person name="Biernat P."/>
            <person name="Pawlowska J."/>
        </authorList>
    </citation>
    <scope>NUCLEOTIDE SEQUENCE</scope>
    <source>
        <strain evidence="12">WA0000017839</strain>
    </source>
</reference>
<evidence type="ECO:0000256" key="8">
    <source>
        <dbReference type="PIRSR" id="PIRSR001174-2"/>
    </source>
</evidence>
<dbReference type="PROSITE" id="PS51786">
    <property type="entry name" value="LON_PROTEOLYTIC"/>
    <property type="match status" value="1"/>
</dbReference>